<gene>
    <name evidence="3" type="ORF">FPL22_02115</name>
</gene>
<keyword evidence="1" id="KW-0597">Phosphoprotein</keyword>
<dbReference type="OrthoDB" id="190609at2"/>
<reference evidence="3 4" key="1">
    <citation type="submission" date="2019-07" db="EMBL/GenBank/DDBJ databases">
        <title>Description of 53C-WASEF.</title>
        <authorList>
            <person name="Pitt A."/>
            <person name="Hahn M.W."/>
        </authorList>
    </citation>
    <scope>NUCLEOTIDE SEQUENCE [LARGE SCALE GENOMIC DNA]</scope>
    <source>
        <strain evidence="3 4">53C-WASEF</strain>
    </source>
</reference>
<dbReference type="PANTHER" id="PTHR44520">
    <property type="entry name" value="RESPONSE REGULATOR RCP1-RELATED"/>
    <property type="match status" value="1"/>
</dbReference>
<dbReference type="Pfam" id="PF00072">
    <property type="entry name" value="Response_reg"/>
    <property type="match status" value="1"/>
</dbReference>
<evidence type="ECO:0000313" key="4">
    <source>
        <dbReference type="Proteomes" id="UP000315648"/>
    </source>
</evidence>
<protein>
    <submittedName>
        <fullName evidence="3">Response regulator</fullName>
    </submittedName>
</protein>
<dbReference type="Proteomes" id="UP000315648">
    <property type="component" value="Unassembled WGS sequence"/>
</dbReference>
<name>A0A556QNC2_9BACT</name>
<organism evidence="3 4">
    <name type="scientific">Rariglobus hedericola</name>
    <dbReference type="NCBI Taxonomy" id="2597822"/>
    <lineage>
        <taxon>Bacteria</taxon>
        <taxon>Pseudomonadati</taxon>
        <taxon>Verrucomicrobiota</taxon>
        <taxon>Opitutia</taxon>
        <taxon>Opitutales</taxon>
        <taxon>Opitutaceae</taxon>
        <taxon>Rariglobus</taxon>
    </lineage>
</organism>
<feature type="modified residue" description="4-aspartylphosphate" evidence="1">
    <location>
        <position position="67"/>
    </location>
</feature>
<dbReference type="PANTHER" id="PTHR44520:SF1">
    <property type="entry name" value="TWO-COMPONENT SYSTEM REGULATORY PROTEIN"/>
    <property type="match status" value="1"/>
</dbReference>
<feature type="domain" description="Response regulatory" evidence="2">
    <location>
        <begin position="6"/>
        <end position="134"/>
    </location>
</feature>
<dbReference type="AlphaFoldDB" id="A0A556QNC2"/>
<comment type="caution">
    <text evidence="3">The sequence shown here is derived from an EMBL/GenBank/DDBJ whole genome shotgun (WGS) entry which is preliminary data.</text>
</comment>
<evidence type="ECO:0000259" key="2">
    <source>
        <dbReference type="PROSITE" id="PS50110"/>
    </source>
</evidence>
<dbReference type="SMART" id="SM00448">
    <property type="entry name" value="REC"/>
    <property type="match status" value="1"/>
</dbReference>
<sequence>MKTSKIILLVEDDPNDRFLFTRAAQKAGITDPVQSASDGQEAIDYLTGSGPFSDRLRYPLPDLVVLDLKLPLATGFEVLSAARQHPVTRHVPVVMLTSSQSEADITQAHALGANAYLVKPPSPEELLNLVRSIKDFWLAQNRSPKLGVHSAPASH</sequence>
<dbReference type="GO" id="GO:0000160">
    <property type="term" value="P:phosphorelay signal transduction system"/>
    <property type="evidence" value="ECO:0007669"/>
    <property type="project" value="InterPro"/>
</dbReference>
<dbReference type="PROSITE" id="PS50110">
    <property type="entry name" value="RESPONSE_REGULATORY"/>
    <property type="match status" value="1"/>
</dbReference>
<dbReference type="InterPro" id="IPR052893">
    <property type="entry name" value="TCS_response_regulator"/>
</dbReference>
<keyword evidence="4" id="KW-1185">Reference proteome</keyword>
<dbReference type="CDD" id="cd17557">
    <property type="entry name" value="REC_Rcp-like"/>
    <property type="match status" value="1"/>
</dbReference>
<accession>A0A556QNC2</accession>
<dbReference type="InterPro" id="IPR001789">
    <property type="entry name" value="Sig_transdc_resp-reg_receiver"/>
</dbReference>
<evidence type="ECO:0000256" key="1">
    <source>
        <dbReference type="PROSITE-ProRule" id="PRU00169"/>
    </source>
</evidence>
<dbReference type="SUPFAM" id="SSF52172">
    <property type="entry name" value="CheY-like"/>
    <property type="match status" value="1"/>
</dbReference>
<dbReference type="Gene3D" id="3.40.50.2300">
    <property type="match status" value="1"/>
</dbReference>
<dbReference type="InterPro" id="IPR011006">
    <property type="entry name" value="CheY-like_superfamily"/>
</dbReference>
<dbReference type="RefSeq" id="WP_144228468.1">
    <property type="nucleotide sequence ID" value="NZ_CBCRVV010000001.1"/>
</dbReference>
<evidence type="ECO:0000313" key="3">
    <source>
        <dbReference type="EMBL" id="TSJ78127.1"/>
    </source>
</evidence>
<dbReference type="EMBL" id="VMBG01000001">
    <property type="protein sequence ID" value="TSJ78127.1"/>
    <property type="molecule type" value="Genomic_DNA"/>
</dbReference>
<proteinExistence type="predicted"/>